<dbReference type="RefSeq" id="WP_167084933.1">
    <property type="nucleotide sequence ID" value="NZ_BAAADC010000001.1"/>
</dbReference>
<proteinExistence type="predicted"/>
<comment type="caution">
    <text evidence="1">The sequence shown here is derived from an EMBL/GenBank/DDBJ whole genome shotgun (WGS) entry which is preliminary data.</text>
</comment>
<accession>A0A846N4K5</accession>
<evidence type="ECO:0000313" key="1">
    <source>
        <dbReference type="EMBL" id="NIK90405.1"/>
    </source>
</evidence>
<dbReference type="SUPFAM" id="SSF103032">
    <property type="entry name" value="Hypothetical protein YwqG"/>
    <property type="match status" value="1"/>
</dbReference>
<dbReference type="AlphaFoldDB" id="A0A846N4K5"/>
<gene>
    <name evidence="1" type="ORF">FHS83_003723</name>
</gene>
<dbReference type="InterPro" id="IPR035948">
    <property type="entry name" value="YwqG-like_sf"/>
</dbReference>
<evidence type="ECO:0008006" key="3">
    <source>
        <dbReference type="Google" id="ProtNLM"/>
    </source>
</evidence>
<dbReference type="Pfam" id="PF09234">
    <property type="entry name" value="DUF1963"/>
    <property type="match status" value="1"/>
</dbReference>
<dbReference type="EMBL" id="JAASRM010000001">
    <property type="protein sequence ID" value="NIK90405.1"/>
    <property type="molecule type" value="Genomic_DNA"/>
</dbReference>
<reference evidence="1 2" key="1">
    <citation type="submission" date="2020-03" db="EMBL/GenBank/DDBJ databases">
        <title>Genomic Encyclopedia of Type Strains, Phase IV (KMG-IV): sequencing the most valuable type-strain genomes for metagenomic binning, comparative biology and taxonomic classification.</title>
        <authorList>
            <person name="Goeker M."/>
        </authorList>
    </citation>
    <scope>NUCLEOTIDE SEQUENCE [LARGE SCALE GENOMIC DNA]</scope>
    <source>
        <strain evidence="1 2">DSM 19867</strain>
    </source>
</reference>
<protein>
    <recommendedName>
        <fullName evidence="3">DUF1963 domain-containing protein</fullName>
    </recommendedName>
</protein>
<evidence type="ECO:0000313" key="2">
    <source>
        <dbReference type="Proteomes" id="UP000570514"/>
    </source>
</evidence>
<keyword evidence="2" id="KW-1185">Reference proteome</keyword>
<dbReference type="PANTHER" id="PTHR36436:SF6">
    <property type="entry name" value="SLL5081 PROTEIN"/>
    <property type="match status" value="1"/>
</dbReference>
<dbReference type="Proteomes" id="UP000570514">
    <property type="component" value="Unassembled WGS sequence"/>
</dbReference>
<dbReference type="InterPro" id="IPR015315">
    <property type="entry name" value="DUF1963"/>
</dbReference>
<sequence length="235" mass="25489">MAADVNAARQALAAAGFGADADKILKLVRPACFFRPAVARFEDDIPLGASKIGGRPDLAEDTPWPEDTAFLVQINLADVPDGALDIALPREGLISCFRNDEDWDNPAALLYTPPSAVLTRREAAEGIVLFAQRALRPSVVLTLDVDRADIPVFEDEEILDVVSEWVVPEEGVQLGGDRSVIQSGGTEGERLVLQIGSVEEVGMMWGDLGCLYISMRPDEIAALRFDKAVTDFQCY</sequence>
<dbReference type="PANTHER" id="PTHR36436">
    <property type="entry name" value="SLL5081 PROTEIN"/>
    <property type="match status" value="1"/>
</dbReference>
<name>A0A846N4K5_9PROT</name>
<dbReference type="Gene3D" id="2.30.320.10">
    <property type="entry name" value="YwqG-like"/>
    <property type="match status" value="1"/>
</dbReference>
<organism evidence="1 2">
    <name type="scientific">Rhizomicrobium palustre</name>
    <dbReference type="NCBI Taxonomy" id="189966"/>
    <lineage>
        <taxon>Bacteria</taxon>
        <taxon>Pseudomonadati</taxon>
        <taxon>Pseudomonadota</taxon>
        <taxon>Alphaproteobacteria</taxon>
        <taxon>Micropepsales</taxon>
        <taxon>Micropepsaceae</taxon>
        <taxon>Rhizomicrobium</taxon>
    </lineage>
</organism>